<comment type="caution">
    <text evidence="3">The sequence shown here is derived from an EMBL/GenBank/DDBJ whole genome shotgun (WGS) entry which is preliminary data.</text>
</comment>
<keyword evidence="2" id="KW-0812">Transmembrane</keyword>
<dbReference type="RefSeq" id="WP_214155682.1">
    <property type="nucleotide sequence ID" value="NZ_JAHBAY010000004.1"/>
</dbReference>
<proteinExistence type="predicted"/>
<dbReference type="Proteomes" id="UP001197247">
    <property type="component" value="Unassembled WGS sequence"/>
</dbReference>
<evidence type="ECO:0000256" key="2">
    <source>
        <dbReference type="SAM" id="Phobius"/>
    </source>
</evidence>
<feature type="compositionally biased region" description="Low complexity" evidence="1">
    <location>
        <begin position="1"/>
        <end position="29"/>
    </location>
</feature>
<sequence length="267" mass="27869">MSTTTDGAPGGTATDAATGPATGPAGVVAPAPPEPGAPETPPTPTTRLLHDIAEEAPLRDPVRRRRLLLTAGIAVVVLALVVGAMRLFGGNAEEERDAAAIEKVQERVLPALEDLLGSRETFLAAERDYLTATKQAKAAVTRHNRQGTALRLGPQRAVLERVASQMNDLRTTLADVEAPPITADAEDYLLSAVGTLARNAAGNAAALRRAGAGKVRLVAVNDDNALPAIRKMNKSLLFVLDAARLPVTDFDLPGGTDKDKGDHSTSM</sequence>
<feature type="compositionally biased region" description="Pro residues" evidence="1">
    <location>
        <begin position="30"/>
        <end position="44"/>
    </location>
</feature>
<feature type="transmembrane region" description="Helical" evidence="2">
    <location>
        <begin position="67"/>
        <end position="88"/>
    </location>
</feature>
<accession>A0ABS5TE80</accession>
<reference evidence="3 4" key="1">
    <citation type="submission" date="2021-05" db="EMBL/GenBank/DDBJ databases">
        <title>Kineosporia and Streptomyces sp. nov. two new marine actinobacteria isolated from Coral.</title>
        <authorList>
            <person name="Buangrab K."/>
            <person name="Sutthacheep M."/>
            <person name="Yeemin T."/>
            <person name="Harunari E."/>
            <person name="Igarashi Y."/>
            <person name="Kanchanasin P."/>
            <person name="Tanasupawat S."/>
            <person name="Phongsopitanun W."/>
        </authorList>
    </citation>
    <scope>NUCLEOTIDE SEQUENCE [LARGE SCALE GENOMIC DNA]</scope>
    <source>
        <strain evidence="3 4">J2-2</strain>
    </source>
</reference>
<name>A0ABS5TE80_9ACTN</name>
<keyword evidence="2" id="KW-1133">Transmembrane helix</keyword>
<evidence type="ECO:0000313" key="4">
    <source>
        <dbReference type="Proteomes" id="UP001197247"/>
    </source>
</evidence>
<keyword evidence="2" id="KW-0472">Membrane</keyword>
<dbReference type="EMBL" id="JAHBAY010000004">
    <property type="protein sequence ID" value="MBT0769380.1"/>
    <property type="molecule type" value="Genomic_DNA"/>
</dbReference>
<gene>
    <name evidence="3" type="ORF">KIH74_10650</name>
</gene>
<organism evidence="3 4">
    <name type="scientific">Kineosporia corallincola</name>
    <dbReference type="NCBI Taxonomy" id="2835133"/>
    <lineage>
        <taxon>Bacteria</taxon>
        <taxon>Bacillati</taxon>
        <taxon>Actinomycetota</taxon>
        <taxon>Actinomycetes</taxon>
        <taxon>Kineosporiales</taxon>
        <taxon>Kineosporiaceae</taxon>
        <taxon>Kineosporia</taxon>
    </lineage>
</organism>
<evidence type="ECO:0008006" key="5">
    <source>
        <dbReference type="Google" id="ProtNLM"/>
    </source>
</evidence>
<protein>
    <recommendedName>
        <fullName evidence="5">DUF5667 domain-containing protein</fullName>
    </recommendedName>
</protein>
<evidence type="ECO:0000256" key="1">
    <source>
        <dbReference type="SAM" id="MobiDB-lite"/>
    </source>
</evidence>
<feature type="region of interest" description="Disordered" evidence="1">
    <location>
        <begin position="1"/>
        <end position="46"/>
    </location>
</feature>
<keyword evidence="4" id="KW-1185">Reference proteome</keyword>
<evidence type="ECO:0000313" key="3">
    <source>
        <dbReference type="EMBL" id="MBT0769380.1"/>
    </source>
</evidence>